<reference evidence="1 2" key="1">
    <citation type="journal article" date="2013" name="Genome Announc.">
        <title>Whole-Genome Sequence of Microcystis aeruginosa TAIHU98, a Nontoxic Bloom-Forming Strain Isolated from Taihu Lake, China.</title>
        <authorList>
            <person name="Yang C."/>
            <person name="Zhang W."/>
            <person name="Ren M."/>
            <person name="Song L."/>
            <person name="Li T."/>
            <person name="Zhao J."/>
        </authorList>
    </citation>
    <scope>NUCLEOTIDE SEQUENCE [LARGE SCALE GENOMIC DNA]</scope>
    <source>
        <strain evidence="1 2">TAIHU98</strain>
    </source>
</reference>
<comment type="caution">
    <text evidence="1">The sequence shown here is derived from an EMBL/GenBank/DDBJ whole genome shotgun (WGS) entry which is preliminary data.</text>
</comment>
<sequence length="52" mass="5992">MYPQTPDQVEFGKRKRSIHIASEKVEIKNSIAWGNRSARSSRRSILPKPARI</sequence>
<evidence type="ECO:0000313" key="2">
    <source>
        <dbReference type="Proteomes" id="UP000010932"/>
    </source>
</evidence>
<name>L7E6Y4_MICAE</name>
<dbReference type="EMBL" id="ANKQ01000002">
    <property type="protein sequence ID" value="ELP54606.1"/>
    <property type="molecule type" value="Genomic_DNA"/>
</dbReference>
<dbReference type="Proteomes" id="UP000010932">
    <property type="component" value="Unassembled WGS sequence"/>
</dbReference>
<organism evidence="1 2">
    <name type="scientific">Microcystis aeruginosa TAIHU98</name>
    <dbReference type="NCBI Taxonomy" id="1134457"/>
    <lineage>
        <taxon>Bacteria</taxon>
        <taxon>Bacillati</taxon>
        <taxon>Cyanobacteriota</taxon>
        <taxon>Cyanophyceae</taxon>
        <taxon>Oscillatoriophycideae</taxon>
        <taxon>Chroococcales</taxon>
        <taxon>Microcystaceae</taxon>
        <taxon>Microcystis</taxon>
    </lineage>
</organism>
<gene>
    <name evidence="1" type="ORF">O53_3429</name>
</gene>
<evidence type="ECO:0000313" key="1">
    <source>
        <dbReference type="EMBL" id="ELP54606.1"/>
    </source>
</evidence>
<proteinExistence type="predicted"/>
<protein>
    <submittedName>
        <fullName evidence="1">Uncharacterized protein</fullName>
    </submittedName>
</protein>
<dbReference type="AlphaFoldDB" id="L7E6Y4"/>
<accession>L7E6Y4</accession>